<keyword evidence="2" id="KW-1185">Reference proteome</keyword>
<dbReference type="AlphaFoldDB" id="A0A4C2A3Y4"/>
<comment type="caution">
    <text evidence="1">The sequence shown here is derived from an EMBL/GenBank/DDBJ whole genome shotgun (WGS) entry which is preliminary data.</text>
</comment>
<gene>
    <name evidence="1" type="ORF">EVAR_67699_1</name>
</gene>
<accession>A0A4C2A3Y4</accession>
<organism evidence="1 2">
    <name type="scientific">Eumeta variegata</name>
    <name type="common">Bagworm moth</name>
    <name type="synonym">Eumeta japonica</name>
    <dbReference type="NCBI Taxonomy" id="151549"/>
    <lineage>
        <taxon>Eukaryota</taxon>
        <taxon>Metazoa</taxon>
        <taxon>Ecdysozoa</taxon>
        <taxon>Arthropoda</taxon>
        <taxon>Hexapoda</taxon>
        <taxon>Insecta</taxon>
        <taxon>Pterygota</taxon>
        <taxon>Neoptera</taxon>
        <taxon>Endopterygota</taxon>
        <taxon>Lepidoptera</taxon>
        <taxon>Glossata</taxon>
        <taxon>Ditrysia</taxon>
        <taxon>Tineoidea</taxon>
        <taxon>Psychidae</taxon>
        <taxon>Oiketicinae</taxon>
        <taxon>Eumeta</taxon>
    </lineage>
</organism>
<proteinExistence type="predicted"/>
<dbReference type="Proteomes" id="UP000299102">
    <property type="component" value="Unassembled WGS sequence"/>
</dbReference>
<evidence type="ECO:0000313" key="1">
    <source>
        <dbReference type="EMBL" id="GBP93973.1"/>
    </source>
</evidence>
<evidence type="ECO:0000313" key="2">
    <source>
        <dbReference type="Proteomes" id="UP000299102"/>
    </source>
</evidence>
<dbReference type="EMBL" id="BGZK01002439">
    <property type="protein sequence ID" value="GBP93973.1"/>
    <property type="molecule type" value="Genomic_DNA"/>
</dbReference>
<sequence length="106" mass="12061">MSINREDLSDVDAGYYNWNKGTIEYNDTELLFHLSTASSEAGCVLVSLYKRHRRALVDTVAKSSGEKAYVLLKSSNLPKVNQYREDWWPGVIPTVADMPIWLQHGE</sequence>
<reference evidence="1 2" key="1">
    <citation type="journal article" date="2019" name="Commun. Biol.">
        <title>The bagworm genome reveals a unique fibroin gene that provides high tensile strength.</title>
        <authorList>
            <person name="Kono N."/>
            <person name="Nakamura H."/>
            <person name="Ohtoshi R."/>
            <person name="Tomita M."/>
            <person name="Numata K."/>
            <person name="Arakawa K."/>
        </authorList>
    </citation>
    <scope>NUCLEOTIDE SEQUENCE [LARGE SCALE GENOMIC DNA]</scope>
</reference>
<protein>
    <submittedName>
        <fullName evidence="1">Uncharacterized protein</fullName>
    </submittedName>
</protein>
<name>A0A4C2A3Y4_EUMVA</name>